<dbReference type="InterPro" id="IPR021767">
    <property type="entry name" value="TnpM"/>
</dbReference>
<proteinExistence type="predicted"/>
<dbReference type="EMBL" id="UOFP01000103">
    <property type="protein sequence ID" value="VAW85647.1"/>
    <property type="molecule type" value="Genomic_DNA"/>
</dbReference>
<evidence type="ECO:0000313" key="1">
    <source>
        <dbReference type="EMBL" id="VAW85647.1"/>
    </source>
</evidence>
<reference evidence="1" key="1">
    <citation type="submission" date="2018-06" db="EMBL/GenBank/DDBJ databases">
        <authorList>
            <person name="Zhirakovskaya E."/>
        </authorList>
    </citation>
    <scope>NUCLEOTIDE SEQUENCE</scope>
</reference>
<sequence length="60" mass="6885">MSDPKLKPEEPEVLACQICMKEVPKDLSKSAEGVEYVYHFCGQKCFEKWGKQESDQESSE</sequence>
<dbReference type="Pfam" id="PF11809">
    <property type="entry name" value="DUF3330"/>
    <property type="match status" value="1"/>
</dbReference>
<accession>A0A3B0ZDX1</accession>
<gene>
    <name evidence="1" type="ORF">MNBD_GAMMA18-376</name>
</gene>
<protein>
    <recommendedName>
        <fullName evidence="2">TRASH domain-containing protein</fullName>
    </recommendedName>
</protein>
<organism evidence="1">
    <name type="scientific">hydrothermal vent metagenome</name>
    <dbReference type="NCBI Taxonomy" id="652676"/>
    <lineage>
        <taxon>unclassified sequences</taxon>
        <taxon>metagenomes</taxon>
        <taxon>ecological metagenomes</taxon>
    </lineage>
</organism>
<dbReference type="AlphaFoldDB" id="A0A3B0ZDX1"/>
<name>A0A3B0ZDX1_9ZZZZ</name>
<evidence type="ECO:0008006" key="2">
    <source>
        <dbReference type="Google" id="ProtNLM"/>
    </source>
</evidence>